<dbReference type="RefSeq" id="WP_126752579.1">
    <property type="nucleotide sequence ID" value="NZ_JBHUMT010000004.1"/>
</dbReference>
<name>A0A432YP28_9GAMM</name>
<proteinExistence type="predicted"/>
<dbReference type="Pfam" id="PF12290">
    <property type="entry name" value="DUF3802"/>
    <property type="match status" value="1"/>
</dbReference>
<dbReference type="Proteomes" id="UP000288361">
    <property type="component" value="Unassembled WGS sequence"/>
</dbReference>
<evidence type="ECO:0000313" key="2">
    <source>
        <dbReference type="Proteomes" id="UP000288361"/>
    </source>
</evidence>
<dbReference type="AlphaFoldDB" id="A0A432YP28"/>
<organism evidence="1 2">
    <name type="scientific">Idiomarina piscisalsi</name>
    <dbReference type="NCBI Taxonomy" id="1096243"/>
    <lineage>
        <taxon>Bacteria</taxon>
        <taxon>Pseudomonadati</taxon>
        <taxon>Pseudomonadota</taxon>
        <taxon>Gammaproteobacteria</taxon>
        <taxon>Alteromonadales</taxon>
        <taxon>Idiomarinaceae</taxon>
        <taxon>Idiomarina</taxon>
    </lineage>
</organism>
<comment type="caution">
    <text evidence="1">The sequence shown here is derived from an EMBL/GenBank/DDBJ whole genome shotgun (WGS) entry which is preliminary data.</text>
</comment>
<dbReference type="EMBL" id="PIQA01000011">
    <property type="protein sequence ID" value="RUO62710.1"/>
    <property type="molecule type" value="Genomic_DNA"/>
</dbReference>
<sequence>MIVENDGYIELIQYLTGQLPLFSDQSAQEKTADYTLRDLMEEKLSMSMMAVFEQNELSQEQRLDIVRETDAIVYDLEEVLSKVLDTHPTPEQEAFIDEFVGLVKNLFDEHLREYRV</sequence>
<gene>
    <name evidence="1" type="ORF">CWI73_09560</name>
</gene>
<evidence type="ECO:0000313" key="1">
    <source>
        <dbReference type="EMBL" id="RUO62710.1"/>
    </source>
</evidence>
<protein>
    <submittedName>
        <fullName evidence="1">DUF3802 domain-containing protein</fullName>
    </submittedName>
</protein>
<reference evidence="1 2" key="1">
    <citation type="journal article" date="2011" name="Front. Microbiol.">
        <title>Genomic signatures of strain selection and enhancement in Bacillus atrophaeus var. globigii, a historical biowarfare simulant.</title>
        <authorList>
            <person name="Gibbons H.S."/>
            <person name="Broomall S.M."/>
            <person name="McNew L.A."/>
            <person name="Daligault H."/>
            <person name="Chapman C."/>
            <person name="Bruce D."/>
            <person name="Karavis M."/>
            <person name="Krepps M."/>
            <person name="McGregor P.A."/>
            <person name="Hong C."/>
            <person name="Park K.H."/>
            <person name="Akmal A."/>
            <person name="Feldman A."/>
            <person name="Lin J.S."/>
            <person name="Chang W.E."/>
            <person name="Higgs B.W."/>
            <person name="Demirev P."/>
            <person name="Lindquist J."/>
            <person name="Liem A."/>
            <person name="Fochler E."/>
            <person name="Read T.D."/>
            <person name="Tapia R."/>
            <person name="Johnson S."/>
            <person name="Bishop-Lilly K.A."/>
            <person name="Detter C."/>
            <person name="Han C."/>
            <person name="Sozhamannan S."/>
            <person name="Rosenzweig C.N."/>
            <person name="Skowronski E.W."/>
        </authorList>
    </citation>
    <scope>NUCLEOTIDE SEQUENCE [LARGE SCALE GENOMIC DNA]</scope>
    <source>
        <strain evidence="1 2">TPS4-2</strain>
    </source>
</reference>
<accession>A0A432YP28</accession>
<dbReference type="InterPro" id="IPR020979">
    <property type="entry name" value="Uncharacterised_A0KLC6"/>
</dbReference>